<comment type="caution">
    <text evidence="4">The sequence shown here is derived from an EMBL/GenBank/DDBJ whole genome shotgun (WGS) entry which is preliminary data.</text>
</comment>
<protein>
    <recommendedName>
        <fullName evidence="3">NUC153 domain-containing protein</fullName>
    </recommendedName>
</protein>
<reference evidence="4 5" key="1">
    <citation type="submission" date="2024-05" db="EMBL/GenBank/DDBJ databases">
        <title>Genome sequencing and assembly of Indian major carp, Cirrhinus mrigala (Hamilton, 1822).</title>
        <authorList>
            <person name="Mohindra V."/>
            <person name="Chowdhury L.M."/>
            <person name="Lal K."/>
            <person name="Jena J.K."/>
        </authorList>
    </citation>
    <scope>NUCLEOTIDE SEQUENCE [LARGE SCALE GENOMIC DNA]</scope>
    <source>
        <strain evidence="4">CM1030</strain>
        <tissue evidence="4">Blood</tissue>
    </source>
</reference>
<gene>
    <name evidence="4" type="ORF">M9458_035268</name>
</gene>
<evidence type="ECO:0000256" key="2">
    <source>
        <dbReference type="ARBA" id="ARBA00023242"/>
    </source>
</evidence>
<sequence length="94" mass="10994">KLPKVNKELAMKLMEESELPMKKKKKKGNVGIVSFTIEAVANLLTDDRFKVMFENPDYQVDERSEEFRLLNPIVSKVGEKRRKQLSQLVEQEEQ</sequence>
<dbReference type="GO" id="GO:0005730">
    <property type="term" value="C:nucleolus"/>
    <property type="evidence" value="ECO:0007669"/>
    <property type="project" value="UniProtKB-SubCell"/>
</dbReference>
<evidence type="ECO:0000313" key="5">
    <source>
        <dbReference type="Proteomes" id="UP001529510"/>
    </source>
</evidence>
<dbReference type="EMBL" id="JAMKFB020000017">
    <property type="protein sequence ID" value="KAL0170672.1"/>
    <property type="molecule type" value="Genomic_DNA"/>
</dbReference>
<dbReference type="InterPro" id="IPR040382">
    <property type="entry name" value="NOL10/Enp2"/>
</dbReference>
<dbReference type="PANTHER" id="PTHR14927:SF0">
    <property type="entry name" value="NUCLEOLAR PROTEIN 10"/>
    <property type="match status" value="1"/>
</dbReference>
<comment type="subcellular location">
    <subcellularLocation>
        <location evidence="1">Nucleus</location>
        <location evidence="1">Nucleolus</location>
    </subcellularLocation>
</comment>
<feature type="non-terminal residue" evidence="4">
    <location>
        <position position="1"/>
    </location>
</feature>
<proteinExistence type="predicted"/>
<evidence type="ECO:0000259" key="3">
    <source>
        <dbReference type="Pfam" id="PF08159"/>
    </source>
</evidence>
<organism evidence="4 5">
    <name type="scientific">Cirrhinus mrigala</name>
    <name type="common">Mrigala</name>
    <dbReference type="NCBI Taxonomy" id="683832"/>
    <lineage>
        <taxon>Eukaryota</taxon>
        <taxon>Metazoa</taxon>
        <taxon>Chordata</taxon>
        <taxon>Craniata</taxon>
        <taxon>Vertebrata</taxon>
        <taxon>Euteleostomi</taxon>
        <taxon>Actinopterygii</taxon>
        <taxon>Neopterygii</taxon>
        <taxon>Teleostei</taxon>
        <taxon>Ostariophysi</taxon>
        <taxon>Cypriniformes</taxon>
        <taxon>Cyprinidae</taxon>
        <taxon>Labeoninae</taxon>
        <taxon>Labeonini</taxon>
        <taxon>Cirrhinus</taxon>
    </lineage>
</organism>
<feature type="domain" description="NUC153" evidence="3">
    <location>
        <begin position="46"/>
        <end position="72"/>
    </location>
</feature>
<dbReference type="Proteomes" id="UP001529510">
    <property type="component" value="Unassembled WGS sequence"/>
</dbReference>
<evidence type="ECO:0000313" key="4">
    <source>
        <dbReference type="EMBL" id="KAL0170672.1"/>
    </source>
</evidence>
<accession>A0ABD0P9C4</accession>
<dbReference type="PANTHER" id="PTHR14927">
    <property type="entry name" value="NUCLEOLAR PROTEIN 10"/>
    <property type="match status" value="1"/>
</dbReference>
<dbReference type="AlphaFoldDB" id="A0ABD0P9C4"/>
<evidence type="ECO:0000256" key="1">
    <source>
        <dbReference type="ARBA" id="ARBA00004604"/>
    </source>
</evidence>
<keyword evidence="2" id="KW-0539">Nucleus</keyword>
<keyword evidence="5" id="KW-1185">Reference proteome</keyword>
<dbReference type="Pfam" id="PF08159">
    <property type="entry name" value="NUC153"/>
    <property type="match status" value="1"/>
</dbReference>
<feature type="non-terminal residue" evidence="4">
    <location>
        <position position="94"/>
    </location>
</feature>
<name>A0ABD0P9C4_CIRMR</name>
<dbReference type="InterPro" id="IPR012580">
    <property type="entry name" value="NUC153"/>
</dbReference>